<dbReference type="PANTHER" id="PTHR43674">
    <property type="entry name" value="NITRILASE C965.09-RELATED"/>
    <property type="match status" value="1"/>
</dbReference>
<dbReference type="InterPro" id="IPR003010">
    <property type="entry name" value="C-N_Hydrolase"/>
</dbReference>
<dbReference type="GO" id="GO:0016811">
    <property type="term" value="F:hydrolase activity, acting on carbon-nitrogen (but not peptide) bonds, in linear amides"/>
    <property type="evidence" value="ECO:0007669"/>
    <property type="project" value="UniProtKB-ARBA"/>
</dbReference>
<dbReference type="SUPFAM" id="SSF56317">
    <property type="entry name" value="Carbon-nitrogen hydrolase"/>
    <property type="match status" value="1"/>
</dbReference>
<dbReference type="InterPro" id="IPR036526">
    <property type="entry name" value="C-N_Hydrolase_sf"/>
</dbReference>
<feature type="domain" description="CN hydrolase" evidence="2">
    <location>
        <begin position="43"/>
        <end position="306"/>
    </location>
</feature>
<dbReference type="CDD" id="cd07582">
    <property type="entry name" value="nitrilase_4"/>
    <property type="match status" value="1"/>
</dbReference>
<protein>
    <submittedName>
        <fullName evidence="3">Nitrilase/cyanide hydratase and apolipoprotein N-acyltransferase</fullName>
    </submittedName>
</protein>
<sequence length="371" mass="41237">MLPLHKRSDNAFPHSLAIRCKLKSGQLVSANKMDSFRVLALQVTCHAVNAARDREEALALIHQSITRLEQQIAASIAFIGFDCKLIVLPEYFLTGFPMGESLTVWAEKACIEMAGAEYEALGKIAQKHNIFLAGNAYELDPNFPGLYFQTCFIIDPSGAIVLRYRRLNSMFAPTPHDVWDKYLECYGLDGVFPVAKTAIGNLAALASEEILYPEVARCLALRGAEIFLHSTSEVYGRERSPKDAAKICRAVENMAYVISSNTAGIANISIPISSADGGSKIIDYRGIILAETATGESMAAYAEIDLPALRRYRRRPGLNNLLSRQRLELYAQTYNQTIYPPNTMLNPEIDRKHFIQTQQTTIERLSQLGLI</sequence>
<organism evidence="3 4">
    <name type="scientific">Microseira wollei NIES-4236</name>
    <dbReference type="NCBI Taxonomy" id="2530354"/>
    <lineage>
        <taxon>Bacteria</taxon>
        <taxon>Bacillati</taxon>
        <taxon>Cyanobacteriota</taxon>
        <taxon>Cyanophyceae</taxon>
        <taxon>Oscillatoriophycideae</taxon>
        <taxon>Aerosakkonematales</taxon>
        <taxon>Aerosakkonemataceae</taxon>
        <taxon>Microseira</taxon>
    </lineage>
</organism>
<dbReference type="EMBL" id="BLAY01000017">
    <property type="protein sequence ID" value="GET36772.1"/>
    <property type="molecule type" value="Genomic_DNA"/>
</dbReference>
<gene>
    <name evidence="3" type="ORF">MiSe_15240</name>
</gene>
<evidence type="ECO:0000313" key="4">
    <source>
        <dbReference type="Proteomes" id="UP001050975"/>
    </source>
</evidence>
<proteinExistence type="predicted"/>
<evidence type="ECO:0000259" key="2">
    <source>
        <dbReference type="PROSITE" id="PS50263"/>
    </source>
</evidence>
<dbReference type="Pfam" id="PF00795">
    <property type="entry name" value="CN_hydrolase"/>
    <property type="match status" value="1"/>
</dbReference>
<reference evidence="3" key="1">
    <citation type="submission" date="2019-10" db="EMBL/GenBank/DDBJ databases">
        <title>Draft genome sequece of Microseira wollei NIES-4236.</title>
        <authorList>
            <person name="Yamaguchi H."/>
            <person name="Suzuki S."/>
            <person name="Kawachi M."/>
        </authorList>
    </citation>
    <scope>NUCLEOTIDE SEQUENCE</scope>
    <source>
        <strain evidence="3">NIES-4236</strain>
    </source>
</reference>
<keyword evidence="1" id="KW-0378">Hydrolase</keyword>
<dbReference type="PROSITE" id="PS50263">
    <property type="entry name" value="CN_HYDROLASE"/>
    <property type="match status" value="1"/>
</dbReference>
<dbReference type="Proteomes" id="UP001050975">
    <property type="component" value="Unassembled WGS sequence"/>
</dbReference>
<dbReference type="AlphaFoldDB" id="A0AAV3X911"/>
<dbReference type="PANTHER" id="PTHR43674:SF2">
    <property type="entry name" value="BETA-UREIDOPROPIONASE"/>
    <property type="match status" value="1"/>
</dbReference>
<keyword evidence="4" id="KW-1185">Reference proteome</keyword>
<accession>A0AAV3X911</accession>
<comment type="caution">
    <text evidence="3">The sequence shown here is derived from an EMBL/GenBank/DDBJ whole genome shotgun (WGS) entry which is preliminary data.</text>
</comment>
<evidence type="ECO:0000313" key="3">
    <source>
        <dbReference type="EMBL" id="GET36772.1"/>
    </source>
</evidence>
<evidence type="ECO:0000256" key="1">
    <source>
        <dbReference type="ARBA" id="ARBA00022801"/>
    </source>
</evidence>
<dbReference type="Gene3D" id="3.60.110.10">
    <property type="entry name" value="Carbon-nitrogen hydrolase"/>
    <property type="match status" value="1"/>
</dbReference>
<name>A0AAV3X911_9CYAN</name>
<dbReference type="InterPro" id="IPR050345">
    <property type="entry name" value="Aliph_Amidase/BUP"/>
</dbReference>